<keyword evidence="6" id="KW-0238">DNA-binding</keyword>
<reference evidence="15" key="1">
    <citation type="submission" date="2023-03" db="EMBL/GenBank/DDBJ databases">
        <authorList>
            <person name="Steffen K."/>
            <person name="Cardenas P."/>
        </authorList>
    </citation>
    <scope>NUCLEOTIDE SEQUENCE</scope>
</reference>
<feature type="region of interest" description="Disordered" evidence="10">
    <location>
        <begin position="1"/>
        <end position="28"/>
    </location>
</feature>
<comment type="similarity">
    <text evidence="2">Belongs to the ORC3 family.</text>
</comment>
<dbReference type="Pfam" id="PF07034">
    <property type="entry name" value="ORC3_N"/>
    <property type="match status" value="1"/>
</dbReference>
<dbReference type="EMBL" id="CASHTH010000349">
    <property type="protein sequence ID" value="CAI7998409.1"/>
    <property type="molecule type" value="Genomic_DNA"/>
</dbReference>
<dbReference type="InterPro" id="IPR045663">
    <property type="entry name" value="ORC3_ins"/>
</dbReference>
<evidence type="ECO:0000259" key="14">
    <source>
        <dbReference type="Pfam" id="PF19675"/>
    </source>
</evidence>
<dbReference type="CDD" id="cd20704">
    <property type="entry name" value="Orc3"/>
    <property type="match status" value="1"/>
</dbReference>
<organism evidence="15 16">
    <name type="scientific">Geodia barretti</name>
    <name type="common">Barrett's horny sponge</name>
    <dbReference type="NCBI Taxonomy" id="519541"/>
    <lineage>
        <taxon>Eukaryota</taxon>
        <taxon>Metazoa</taxon>
        <taxon>Porifera</taxon>
        <taxon>Demospongiae</taxon>
        <taxon>Heteroscleromorpha</taxon>
        <taxon>Tetractinellida</taxon>
        <taxon>Astrophorina</taxon>
        <taxon>Geodiidae</taxon>
        <taxon>Geodia</taxon>
    </lineage>
</organism>
<keyword evidence="4" id="KW-0597">Phosphoprotein</keyword>
<evidence type="ECO:0000256" key="9">
    <source>
        <dbReference type="ARBA" id="ARBA00045241"/>
    </source>
</evidence>
<dbReference type="InterPro" id="IPR040855">
    <property type="entry name" value="ORC_WH_C"/>
</dbReference>
<accession>A0AA35QZP7</accession>
<evidence type="ECO:0000256" key="3">
    <source>
        <dbReference type="ARBA" id="ARBA00019085"/>
    </source>
</evidence>
<dbReference type="AlphaFoldDB" id="A0AA35QZP7"/>
<dbReference type="PANTHER" id="PTHR12748">
    <property type="entry name" value="ORIGIN RECOGNITION COMPLEX SUBUNIT 3"/>
    <property type="match status" value="1"/>
</dbReference>
<feature type="domain" description="Origin recognition complex subunit 3 insertion" evidence="14">
    <location>
        <begin position="568"/>
        <end position="804"/>
    </location>
</feature>
<comment type="subunit">
    <text evidence="8">Component of ORC, a complex composed of at least 6 subunits: ORC1, ORC2, ORC3, ORC4, ORC5 and ORC6. ORC is regulated in a cell-cycle dependent manner. It is sequentially assembled at the exit from anaphase of mitosis and disassembled as cells enter S phase.</text>
</comment>
<feature type="transmembrane region" description="Helical" evidence="11">
    <location>
        <begin position="199"/>
        <end position="220"/>
    </location>
</feature>
<feature type="transmembrane region" description="Helical" evidence="11">
    <location>
        <begin position="132"/>
        <end position="153"/>
    </location>
</feature>
<gene>
    <name evidence="15" type="ORF">GBAR_LOCUS2429</name>
</gene>
<evidence type="ECO:0000256" key="1">
    <source>
        <dbReference type="ARBA" id="ARBA00004123"/>
    </source>
</evidence>
<evidence type="ECO:0000256" key="4">
    <source>
        <dbReference type="ARBA" id="ARBA00022553"/>
    </source>
</evidence>
<dbReference type="GO" id="GO:0005656">
    <property type="term" value="C:nuclear pre-replicative complex"/>
    <property type="evidence" value="ECO:0007669"/>
    <property type="project" value="TreeGrafter"/>
</dbReference>
<dbReference type="Pfam" id="PF19675">
    <property type="entry name" value="ORC3_ins"/>
    <property type="match status" value="1"/>
</dbReference>
<dbReference type="GO" id="GO:0031261">
    <property type="term" value="C:DNA replication preinitiation complex"/>
    <property type="evidence" value="ECO:0007669"/>
    <property type="project" value="TreeGrafter"/>
</dbReference>
<feature type="region of interest" description="Disordered" evidence="10">
    <location>
        <begin position="54"/>
        <end position="89"/>
    </location>
</feature>
<dbReference type="Pfam" id="PF18137">
    <property type="entry name" value="WHD_ORC"/>
    <property type="match status" value="1"/>
</dbReference>
<evidence type="ECO:0000259" key="12">
    <source>
        <dbReference type="Pfam" id="PF07034"/>
    </source>
</evidence>
<keyword evidence="11" id="KW-0472">Membrane</keyword>
<dbReference type="InterPro" id="IPR045667">
    <property type="entry name" value="ORC3_N"/>
</dbReference>
<evidence type="ECO:0000313" key="15">
    <source>
        <dbReference type="EMBL" id="CAI7998409.1"/>
    </source>
</evidence>
<evidence type="ECO:0000256" key="8">
    <source>
        <dbReference type="ARBA" id="ARBA00026084"/>
    </source>
</evidence>
<evidence type="ECO:0000256" key="5">
    <source>
        <dbReference type="ARBA" id="ARBA00022705"/>
    </source>
</evidence>
<protein>
    <recommendedName>
        <fullName evidence="3">Origin recognition complex subunit 3</fullName>
    </recommendedName>
</protein>
<comment type="function">
    <text evidence="9">Component of the origin recognition complex (ORC) that binds origins of replication. DNA-binding is ATP-dependent. The specific DNA sequences that define origins of replication have not been identified yet. ORC is required to assemble the pre-replication complex necessary to initiate DNA replication. Binds histone H3 and H4 trimethylation marks H3K9me3, H3K27me3 and H4K20me3.</text>
</comment>
<evidence type="ECO:0000256" key="10">
    <source>
        <dbReference type="SAM" id="MobiDB-lite"/>
    </source>
</evidence>
<keyword evidence="16" id="KW-1185">Reference proteome</keyword>
<sequence>MVERRRLSMLIPSKENVPPSSPFSQEAVDAQRSLQKTAVSEKIAAMRDRWVGKKARTGTELAKSPTLVQLQRESEASAKKERPGKSSVLARQRELERLHHEAKSRLEGVGGVGGGVSLWPAMDDMRLSMGDAVTLAFLCLFLTLSTAVMFLLLHGTHIDQFKRYHSVLSEFPTSHPLHMDRGQEVFDQDLQQWHTAFSRFRVCLMCIVAVWSVMSAGLLLSAQKLETEMESTVLSLIDHLAGLVSLDLDLTRYRDVLLYWETSYLHPHSCGLLSVLGLLPEITENQHEELFRSLSSSPAGDDDERGEGEGKRVPLPPRLEIPTAVMVAGVNMPDHDVLFRQLRSKIVASVTPHVAKLQSETCSTGMKAVWKEILLQLTRTAETELSDKETDEGGGGASRPKLSLPSLSLLLSWYQSTHQDAPPGPPVVIIVEDFEGFSTHILQDLIMSISPHLGTLPVVLILSVATSAAAIRSLPRSSSSLLCVEQFSAPSSIGTLTHLIQQVLLSPGLPLHLGHQALQFLLHQFLCCSLSVYQFSRTLQMSMLEHFHWQPLSFLIGKWDDLDSVVGTLNNNQCEMIRATPSFRKYVEGLTDPAEQIRLLTEDKPLKEVAMEQLQRLREHRQTFPPLLLSLHILTESLPTAPLGRKLHDVLLMCMERHIVEHSKFDTAWSLVKMMGREALTAAVEKSITILNTSLNASQDSLVLQTLQVLRRFLAELERIDKEAQQAAGEREEEVESIPREPLTTSERKMMFHERLRQMASRKREPSAFEKARTTLLEGLLPCFQEGLIPPQMLPFHEVCYFNNSSSLRKHLSPAPRASLHVALTKPTFYLPSATSVSEHSRLSPNMPDVCIVYQLHLECGRLINLFDWLCSFVSVVDPAAAEKLTNLERGKGRKEDIDPTLQARFIQAVSELQLLGFVKPTQRKTDHVQRLTWGAC</sequence>
<evidence type="ECO:0000256" key="11">
    <source>
        <dbReference type="SAM" id="Phobius"/>
    </source>
</evidence>
<keyword evidence="11" id="KW-0812">Transmembrane</keyword>
<comment type="caution">
    <text evidence="15">The sequence shown here is derived from an EMBL/GenBank/DDBJ whole genome shotgun (WGS) entry which is preliminary data.</text>
</comment>
<evidence type="ECO:0000313" key="16">
    <source>
        <dbReference type="Proteomes" id="UP001174909"/>
    </source>
</evidence>
<keyword evidence="7" id="KW-0539">Nucleus</keyword>
<keyword evidence="11" id="KW-1133">Transmembrane helix</keyword>
<dbReference type="GO" id="GO:0003688">
    <property type="term" value="F:DNA replication origin binding"/>
    <property type="evidence" value="ECO:0007669"/>
    <property type="project" value="TreeGrafter"/>
</dbReference>
<feature type="compositionally biased region" description="Basic and acidic residues" evidence="10">
    <location>
        <begin position="72"/>
        <end position="84"/>
    </location>
</feature>
<dbReference type="Proteomes" id="UP001174909">
    <property type="component" value="Unassembled WGS sequence"/>
</dbReference>
<dbReference type="GO" id="GO:0006270">
    <property type="term" value="P:DNA replication initiation"/>
    <property type="evidence" value="ECO:0007669"/>
    <property type="project" value="TreeGrafter"/>
</dbReference>
<name>A0AA35QZP7_GEOBA</name>
<feature type="region of interest" description="Disordered" evidence="10">
    <location>
        <begin position="293"/>
        <end position="316"/>
    </location>
</feature>
<evidence type="ECO:0000256" key="6">
    <source>
        <dbReference type="ARBA" id="ARBA00023125"/>
    </source>
</evidence>
<dbReference type="GO" id="GO:0005664">
    <property type="term" value="C:nuclear origin of replication recognition complex"/>
    <property type="evidence" value="ECO:0007669"/>
    <property type="project" value="InterPro"/>
</dbReference>
<feature type="domain" description="Origin recognition complex subunit 3 winged helix C-terminal" evidence="13">
    <location>
        <begin position="817"/>
        <end position="934"/>
    </location>
</feature>
<keyword evidence="5" id="KW-0235">DNA replication</keyword>
<dbReference type="PANTHER" id="PTHR12748:SF0">
    <property type="entry name" value="ORIGIN RECOGNITION COMPLEX SUBUNIT 3"/>
    <property type="match status" value="1"/>
</dbReference>
<evidence type="ECO:0000256" key="2">
    <source>
        <dbReference type="ARBA" id="ARBA00010977"/>
    </source>
</evidence>
<evidence type="ECO:0000256" key="7">
    <source>
        <dbReference type="ARBA" id="ARBA00023242"/>
    </source>
</evidence>
<comment type="subcellular location">
    <subcellularLocation>
        <location evidence="1">Nucleus</location>
    </subcellularLocation>
</comment>
<feature type="domain" description="Origin recognition complex subunit 3 N-terminal" evidence="12">
    <location>
        <begin position="281"/>
        <end position="555"/>
    </location>
</feature>
<proteinExistence type="inferred from homology"/>
<dbReference type="InterPro" id="IPR020795">
    <property type="entry name" value="ORC3"/>
</dbReference>
<evidence type="ECO:0000259" key="13">
    <source>
        <dbReference type="Pfam" id="PF18137"/>
    </source>
</evidence>